<dbReference type="AlphaFoldDB" id="A0A4V3FIG1"/>
<evidence type="ECO:0000259" key="3">
    <source>
        <dbReference type="Pfam" id="PF14417"/>
    </source>
</evidence>
<dbReference type="SUPFAM" id="SSF55874">
    <property type="entry name" value="ATPase domain of HSP90 chaperone/DNA topoisomerase II/histidine kinase"/>
    <property type="match status" value="1"/>
</dbReference>
<keyword evidence="1" id="KW-0723">Serine/threonine-protein kinase</keyword>
<keyword evidence="1" id="KW-0418">Kinase</keyword>
<dbReference type="EMBL" id="SOCE01000003">
    <property type="protein sequence ID" value="TDU82303.1"/>
    <property type="molecule type" value="Genomic_DNA"/>
</dbReference>
<organism evidence="4 5">
    <name type="scientific">Kribbella voronezhensis</name>
    <dbReference type="NCBI Taxonomy" id="2512212"/>
    <lineage>
        <taxon>Bacteria</taxon>
        <taxon>Bacillati</taxon>
        <taxon>Actinomycetota</taxon>
        <taxon>Actinomycetes</taxon>
        <taxon>Propionibacteriales</taxon>
        <taxon>Kribbellaceae</taxon>
        <taxon>Kribbella</taxon>
    </lineage>
</organism>
<dbReference type="InterPro" id="IPR025847">
    <property type="entry name" value="MEDS_domain"/>
</dbReference>
<dbReference type="Proteomes" id="UP000295151">
    <property type="component" value="Unassembled WGS sequence"/>
</dbReference>
<sequence length="303" mass="32715">MLINSATRSLHDVPDGFLHDAFVYRDDDEFVQQTSAFVRDGLAGGEAVLAALPPAGIAKLRSALGSAADQVTFLDITTAGRNPARIIPLWRNLLDQNPGRPVRGIGEPAYPGRTAAEFAEATLHEALLNLAFENDGPFQLLCPYDASMATPAVAETHAGCFDRSATERAFRTPLPGVPASAERLEFGLAELAAVRRWFTGRARLRGLPGPRVDDIALALHEICTNSIRFGGGRGTLWLWSEDDALVLEVADRGRIDDLLVGRVLPPVDGLGGRGVWLANQLCDLVQIRSGAGFTQVRLHTRLH</sequence>
<dbReference type="NCBIfam" id="NF041045">
    <property type="entry name" value="RsbA_anti_sig"/>
    <property type="match status" value="1"/>
</dbReference>
<dbReference type="PANTHER" id="PTHR35526">
    <property type="entry name" value="ANTI-SIGMA-F FACTOR RSBW-RELATED"/>
    <property type="match status" value="1"/>
</dbReference>
<dbReference type="InterPro" id="IPR050267">
    <property type="entry name" value="Anti-sigma-factor_SerPK"/>
</dbReference>
<dbReference type="GO" id="GO:0004674">
    <property type="term" value="F:protein serine/threonine kinase activity"/>
    <property type="evidence" value="ECO:0007669"/>
    <property type="project" value="UniProtKB-KW"/>
</dbReference>
<evidence type="ECO:0000256" key="1">
    <source>
        <dbReference type="ARBA" id="ARBA00022527"/>
    </source>
</evidence>
<keyword evidence="1" id="KW-0808">Transferase</keyword>
<dbReference type="Pfam" id="PF13581">
    <property type="entry name" value="HATPase_c_2"/>
    <property type="match status" value="1"/>
</dbReference>
<reference evidence="4 5" key="1">
    <citation type="submission" date="2019-03" db="EMBL/GenBank/DDBJ databases">
        <title>Genomic Encyclopedia of Type Strains, Phase III (KMG-III): the genomes of soil and plant-associated and newly described type strains.</title>
        <authorList>
            <person name="Whitman W."/>
        </authorList>
    </citation>
    <scope>NUCLEOTIDE SEQUENCE [LARGE SCALE GENOMIC DNA]</scope>
    <source>
        <strain evidence="4 5">VKM Ac-2575</strain>
    </source>
</reference>
<name>A0A4V3FIG1_9ACTN</name>
<evidence type="ECO:0000259" key="2">
    <source>
        <dbReference type="Pfam" id="PF13581"/>
    </source>
</evidence>
<keyword evidence="5" id="KW-1185">Reference proteome</keyword>
<protein>
    <submittedName>
        <fullName evidence="4">Anti-sigma regulatory factor (Ser/Thr protein kinase)</fullName>
    </submittedName>
</protein>
<evidence type="ECO:0000313" key="4">
    <source>
        <dbReference type="EMBL" id="TDU82303.1"/>
    </source>
</evidence>
<dbReference type="InterPro" id="IPR047718">
    <property type="entry name" value="RsbA-like_anti_sig"/>
</dbReference>
<dbReference type="CDD" id="cd16936">
    <property type="entry name" value="HATPase_RsbW-like"/>
    <property type="match status" value="1"/>
</dbReference>
<dbReference type="Pfam" id="PF14417">
    <property type="entry name" value="MEDS"/>
    <property type="match status" value="1"/>
</dbReference>
<proteinExistence type="predicted"/>
<evidence type="ECO:0000313" key="5">
    <source>
        <dbReference type="Proteomes" id="UP000295151"/>
    </source>
</evidence>
<feature type="domain" description="Histidine kinase/HSP90-like ATPase" evidence="2">
    <location>
        <begin position="188"/>
        <end position="298"/>
    </location>
</feature>
<dbReference type="Gene3D" id="3.30.565.10">
    <property type="entry name" value="Histidine kinase-like ATPase, C-terminal domain"/>
    <property type="match status" value="1"/>
</dbReference>
<accession>A0A4V3FIG1</accession>
<dbReference type="InterPro" id="IPR036890">
    <property type="entry name" value="HATPase_C_sf"/>
</dbReference>
<dbReference type="OrthoDB" id="4088450at2"/>
<dbReference type="RefSeq" id="WP_133984973.1">
    <property type="nucleotide sequence ID" value="NZ_SOCE01000003.1"/>
</dbReference>
<dbReference type="InterPro" id="IPR003594">
    <property type="entry name" value="HATPase_dom"/>
</dbReference>
<dbReference type="PANTHER" id="PTHR35526:SF3">
    <property type="entry name" value="ANTI-SIGMA-F FACTOR RSBW"/>
    <property type="match status" value="1"/>
</dbReference>
<gene>
    <name evidence="4" type="ORF">EV138_7193</name>
</gene>
<comment type="caution">
    <text evidence="4">The sequence shown here is derived from an EMBL/GenBank/DDBJ whole genome shotgun (WGS) entry which is preliminary data.</text>
</comment>
<feature type="domain" description="MEDS" evidence="3">
    <location>
        <begin position="19"/>
        <end position="154"/>
    </location>
</feature>